<feature type="compositionally biased region" description="Polar residues" evidence="1">
    <location>
        <begin position="148"/>
        <end position="176"/>
    </location>
</feature>
<feature type="region of interest" description="Disordered" evidence="1">
    <location>
        <begin position="139"/>
        <end position="176"/>
    </location>
</feature>
<protein>
    <submittedName>
        <fullName evidence="2">Uncharacterized protein</fullName>
    </submittedName>
</protein>
<keyword evidence="3" id="KW-1185">Reference proteome</keyword>
<evidence type="ECO:0000313" key="2">
    <source>
        <dbReference type="EMBL" id="OWF48588.1"/>
    </source>
</evidence>
<dbReference type="AlphaFoldDB" id="A0A210QIH2"/>
<gene>
    <name evidence="2" type="ORF">KP79_PYT04511</name>
</gene>
<comment type="caution">
    <text evidence="2">The sequence shown here is derived from an EMBL/GenBank/DDBJ whole genome shotgun (WGS) entry which is preliminary data.</text>
</comment>
<reference evidence="2 3" key="1">
    <citation type="journal article" date="2017" name="Nat. Ecol. Evol.">
        <title>Scallop genome provides insights into evolution of bilaterian karyotype and development.</title>
        <authorList>
            <person name="Wang S."/>
            <person name="Zhang J."/>
            <person name="Jiao W."/>
            <person name="Li J."/>
            <person name="Xun X."/>
            <person name="Sun Y."/>
            <person name="Guo X."/>
            <person name="Huan P."/>
            <person name="Dong B."/>
            <person name="Zhang L."/>
            <person name="Hu X."/>
            <person name="Sun X."/>
            <person name="Wang J."/>
            <person name="Zhao C."/>
            <person name="Wang Y."/>
            <person name="Wang D."/>
            <person name="Huang X."/>
            <person name="Wang R."/>
            <person name="Lv J."/>
            <person name="Li Y."/>
            <person name="Zhang Z."/>
            <person name="Liu B."/>
            <person name="Lu W."/>
            <person name="Hui Y."/>
            <person name="Liang J."/>
            <person name="Zhou Z."/>
            <person name="Hou R."/>
            <person name="Li X."/>
            <person name="Liu Y."/>
            <person name="Li H."/>
            <person name="Ning X."/>
            <person name="Lin Y."/>
            <person name="Zhao L."/>
            <person name="Xing Q."/>
            <person name="Dou J."/>
            <person name="Li Y."/>
            <person name="Mao J."/>
            <person name="Guo H."/>
            <person name="Dou H."/>
            <person name="Li T."/>
            <person name="Mu C."/>
            <person name="Jiang W."/>
            <person name="Fu Q."/>
            <person name="Fu X."/>
            <person name="Miao Y."/>
            <person name="Liu J."/>
            <person name="Yu Q."/>
            <person name="Li R."/>
            <person name="Liao H."/>
            <person name="Li X."/>
            <person name="Kong Y."/>
            <person name="Jiang Z."/>
            <person name="Chourrout D."/>
            <person name="Li R."/>
            <person name="Bao Z."/>
        </authorList>
    </citation>
    <scope>NUCLEOTIDE SEQUENCE [LARGE SCALE GENOMIC DNA]</scope>
    <source>
        <strain evidence="2 3">PY_sf001</strain>
    </source>
</reference>
<accession>A0A210QIH2</accession>
<evidence type="ECO:0000313" key="3">
    <source>
        <dbReference type="Proteomes" id="UP000242188"/>
    </source>
</evidence>
<dbReference type="OrthoDB" id="6066196at2759"/>
<organism evidence="2 3">
    <name type="scientific">Mizuhopecten yessoensis</name>
    <name type="common">Japanese scallop</name>
    <name type="synonym">Patinopecten yessoensis</name>
    <dbReference type="NCBI Taxonomy" id="6573"/>
    <lineage>
        <taxon>Eukaryota</taxon>
        <taxon>Metazoa</taxon>
        <taxon>Spiralia</taxon>
        <taxon>Lophotrochozoa</taxon>
        <taxon>Mollusca</taxon>
        <taxon>Bivalvia</taxon>
        <taxon>Autobranchia</taxon>
        <taxon>Pteriomorphia</taxon>
        <taxon>Pectinida</taxon>
        <taxon>Pectinoidea</taxon>
        <taxon>Pectinidae</taxon>
        <taxon>Mizuhopecten</taxon>
    </lineage>
</organism>
<name>A0A210QIH2_MIZYE</name>
<dbReference type="EMBL" id="NEDP02003487">
    <property type="protein sequence ID" value="OWF48588.1"/>
    <property type="molecule type" value="Genomic_DNA"/>
</dbReference>
<sequence length="176" mass="20037">MSLGVENGRTSDRRRSSVWNPITIDAEDLNGTEIDKDAIRRSVFGPRLSEVNLGAIDTSVCRPTAASARRSVLWSRERKSYESLSKQNLQEFRERPYMKYRYPELSKHYPGTWRTANSQQLQKIVDRLTRPTSLSTMRAQSAPKITRTMYSSRCSNRSTTTQSTVGSYSSLESNGM</sequence>
<proteinExistence type="predicted"/>
<evidence type="ECO:0000256" key="1">
    <source>
        <dbReference type="SAM" id="MobiDB-lite"/>
    </source>
</evidence>
<dbReference type="Proteomes" id="UP000242188">
    <property type="component" value="Unassembled WGS sequence"/>
</dbReference>